<dbReference type="EMBL" id="MTBD01000026">
    <property type="protein sequence ID" value="PRP70248.1"/>
    <property type="molecule type" value="Genomic_DNA"/>
</dbReference>
<dbReference type="Proteomes" id="UP000239469">
    <property type="component" value="Unassembled WGS sequence"/>
</dbReference>
<dbReference type="GO" id="GO:0003796">
    <property type="term" value="F:lysozyme activity"/>
    <property type="evidence" value="ECO:0007669"/>
    <property type="project" value="UniProtKB-EC"/>
</dbReference>
<comment type="caution">
    <text evidence="5">The sequence shown here is derived from an EMBL/GenBank/DDBJ whole genome shotgun (WGS) entry which is preliminary data.</text>
</comment>
<dbReference type="RefSeq" id="WP_146131820.1">
    <property type="nucleotide sequence ID" value="NZ_MTBD01000026.1"/>
</dbReference>
<proteinExistence type="inferred from homology"/>
<organism evidence="5 6">
    <name type="scientific">Chromobacterium amazonense</name>
    <dbReference type="NCBI Taxonomy" id="1382803"/>
    <lineage>
        <taxon>Bacteria</taxon>
        <taxon>Pseudomonadati</taxon>
        <taxon>Pseudomonadota</taxon>
        <taxon>Betaproteobacteria</taxon>
        <taxon>Neisseriales</taxon>
        <taxon>Chromobacteriaceae</taxon>
        <taxon>Chromobacterium</taxon>
    </lineage>
</organism>
<keyword evidence="4" id="KW-0378">Hydrolase</keyword>
<protein>
    <recommendedName>
        <fullName evidence="4">Lysozyme</fullName>
        <ecNumber evidence="4">3.2.1.17</ecNumber>
    </recommendedName>
</protein>
<dbReference type="InterPro" id="IPR033907">
    <property type="entry name" value="Endolysin_autolysin"/>
</dbReference>
<name>A0A2S9X3E4_9NEIS</name>
<dbReference type="Pfam" id="PF00959">
    <property type="entry name" value="Phage_lysozyme"/>
    <property type="match status" value="1"/>
</dbReference>
<reference evidence="5 6" key="1">
    <citation type="submission" date="2017-01" db="EMBL/GenBank/DDBJ databases">
        <title>New insights into the genetic diversity of Chromobacterium isolated from tropical freshwater lake.</title>
        <authorList>
            <person name="Santos A.B."/>
            <person name="Nascimento A.M."/>
            <person name="Da Silva P.C."/>
        </authorList>
    </citation>
    <scope>NUCLEOTIDE SEQUENCE [LARGE SCALE GENOMIC DNA]</scope>
    <source>
        <strain evidence="5 6">56AF</strain>
    </source>
</reference>
<dbReference type="GO" id="GO:0016998">
    <property type="term" value="P:cell wall macromolecule catabolic process"/>
    <property type="evidence" value="ECO:0007669"/>
    <property type="project" value="InterPro"/>
</dbReference>
<comment type="catalytic activity">
    <reaction evidence="4">
        <text>Hydrolysis of (1-&gt;4)-beta-linkages between N-acetylmuramic acid and N-acetyl-D-glucosamine residues in a peptidoglycan and between N-acetyl-D-glucosamine residues in chitodextrins.</text>
        <dbReference type="EC" id="3.2.1.17"/>
    </reaction>
</comment>
<keyword evidence="4" id="KW-0326">Glycosidase</keyword>
<dbReference type="Gene3D" id="1.10.530.40">
    <property type="match status" value="1"/>
</dbReference>
<dbReference type="GO" id="GO:0009253">
    <property type="term" value="P:peptidoglycan catabolic process"/>
    <property type="evidence" value="ECO:0007669"/>
    <property type="project" value="InterPro"/>
</dbReference>
<dbReference type="SUPFAM" id="SSF53955">
    <property type="entry name" value="Lysozyme-like"/>
    <property type="match status" value="1"/>
</dbReference>
<keyword evidence="1 4" id="KW-0929">Antimicrobial</keyword>
<evidence type="ECO:0000256" key="3">
    <source>
        <dbReference type="ARBA" id="ARBA00023200"/>
    </source>
</evidence>
<evidence type="ECO:0000313" key="5">
    <source>
        <dbReference type="EMBL" id="PRP70248.1"/>
    </source>
</evidence>
<dbReference type="GO" id="GO:0042742">
    <property type="term" value="P:defense response to bacterium"/>
    <property type="evidence" value="ECO:0007669"/>
    <property type="project" value="UniProtKB-KW"/>
</dbReference>
<keyword evidence="3" id="KW-1035">Host cytoplasm</keyword>
<dbReference type="InterPro" id="IPR023346">
    <property type="entry name" value="Lysozyme-like_dom_sf"/>
</dbReference>
<dbReference type="EC" id="3.2.1.17" evidence="4"/>
<evidence type="ECO:0000256" key="1">
    <source>
        <dbReference type="ARBA" id="ARBA00022529"/>
    </source>
</evidence>
<comment type="similarity">
    <text evidence="4">Belongs to the glycosyl hydrolase 24 family.</text>
</comment>
<dbReference type="AlphaFoldDB" id="A0A2S9X3E4"/>
<accession>A0A2S9X3E4</accession>
<keyword evidence="2 4" id="KW-0081">Bacteriolytic enzyme</keyword>
<feature type="non-terminal residue" evidence="5">
    <location>
        <position position="1"/>
    </location>
</feature>
<dbReference type="InterPro" id="IPR002196">
    <property type="entry name" value="Glyco_hydro_24"/>
</dbReference>
<dbReference type="InterPro" id="IPR023347">
    <property type="entry name" value="Lysozyme_dom_sf"/>
</dbReference>
<dbReference type="PANTHER" id="PTHR38107">
    <property type="match status" value="1"/>
</dbReference>
<dbReference type="GO" id="GO:0031640">
    <property type="term" value="P:killing of cells of another organism"/>
    <property type="evidence" value="ECO:0007669"/>
    <property type="project" value="UniProtKB-KW"/>
</dbReference>
<evidence type="ECO:0000256" key="2">
    <source>
        <dbReference type="ARBA" id="ARBA00022638"/>
    </source>
</evidence>
<evidence type="ECO:0000313" key="6">
    <source>
        <dbReference type="Proteomes" id="UP000239469"/>
    </source>
</evidence>
<sequence length="90" mass="9805">LQQDLAKFEVGVSRLVKVQLRQNQFDALVSFSYNLGLGSLQNSTLLRLLNQGDYAGAAGQFILWDKAGGKVLPGLQRRRAAEQALFKGAA</sequence>
<gene>
    <name evidence="5" type="ORF">BUE93_11305</name>
</gene>
<dbReference type="CDD" id="cd00737">
    <property type="entry name" value="lyz_endolysin_autolysin"/>
    <property type="match status" value="1"/>
</dbReference>
<evidence type="ECO:0000256" key="4">
    <source>
        <dbReference type="RuleBase" id="RU003788"/>
    </source>
</evidence>
<dbReference type="PANTHER" id="PTHR38107:SF3">
    <property type="entry name" value="LYSOZYME RRRD-RELATED"/>
    <property type="match status" value="1"/>
</dbReference>
<dbReference type="InterPro" id="IPR051018">
    <property type="entry name" value="Bacteriophage_GH24"/>
</dbReference>
<dbReference type="OrthoDB" id="5327667at2"/>